<comment type="caution">
    <text evidence="3">The sequence shown here is derived from an EMBL/GenBank/DDBJ whole genome shotgun (WGS) entry which is preliminary data.</text>
</comment>
<dbReference type="InterPro" id="IPR050879">
    <property type="entry name" value="Acyltransferase_3"/>
</dbReference>
<evidence type="ECO:0000259" key="2">
    <source>
        <dbReference type="Pfam" id="PF01757"/>
    </source>
</evidence>
<organism evidence="3 5">
    <name type="scientific">Legionella qingyii</name>
    <dbReference type="NCBI Taxonomy" id="2184757"/>
    <lineage>
        <taxon>Bacteria</taxon>
        <taxon>Pseudomonadati</taxon>
        <taxon>Pseudomonadota</taxon>
        <taxon>Gammaproteobacteria</taxon>
        <taxon>Legionellales</taxon>
        <taxon>Legionellaceae</taxon>
        <taxon>Legionella</taxon>
    </lineage>
</organism>
<dbReference type="Proteomes" id="UP000287374">
    <property type="component" value="Unassembled WGS sequence"/>
</dbReference>
<reference evidence="3 5" key="1">
    <citation type="submission" date="2018-05" db="EMBL/GenBank/DDBJ databases">
        <title>Legionella qingyii sp.nov., whole genome shotgun sequence.</title>
        <authorList>
            <person name="Wu H."/>
            <person name="Zhu Q."/>
            <person name="Hu C."/>
        </authorList>
    </citation>
    <scope>NUCLEOTIDE SEQUENCE [LARGE SCALE GENOMIC DNA]</scope>
    <source>
        <strain evidence="3 5">HEB18</strain>
    </source>
</reference>
<dbReference type="EMBL" id="RZGX01000026">
    <property type="protein sequence ID" value="RUR19894.1"/>
    <property type="molecule type" value="Genomic_DNA"/>
</dbReference>
<evidence type="ECO:0000313" key="5">
    <source>
        <dbReference type="Proteomes" id="UP000247152"/>
    </source>
</evidence>
<protein>
    <submittedName>
        <fullName evidence="4">Acyltransferase</fullName>
    </submittedName>
</protein>
<accession>A0A317U116</accession>
<dbReference type="GO" id="GO:0016747">
    <property type="term" value="F:acyltransferase activity, transferring groups other than amino-acyl groups"/>
    <property type="evidence" value="ECO:0007669"/>
    <property type="project" value="InterPro"/>
</dbReference>
<sequence>MVKSEYEMVGEKERFGEIDLIRFCAALSVMIYHYQAKYIENSTENSALATCLYNFTKFGYLGVDLFFIISGFVIFASASGRTSFQFSISRITRIYPTYWVCVSITALIAIILEGTASQITFKYWLANLTLFNTRFGIEDIDGVYWTLGVEIKFYFFIFVLLVCNLLKYYRVWITIWLILTISFLLFKQPFFLGWFISPEYSSYFIAGIVFFLATRGGYQVFHIIILSITLLISSLRAMEAIDGFILHYGVSEIDRFIAVGVVWCLYFLFYLISIRKFIMRDTVFVLALGGITYPLYLLHNRAGKNIYDFFSGSTQRPFLLISIAILMLFVSLLIHLYLERKIADKLKFYLISAGEKAIYLYRKVDR</sequence>
<dbReference type="PANTHER" id="PTHR23028:SF53">
    <property type="entry name" value="ACYL_TRANSF_3 DOMAIN-CONTAINING PROTEIN"/>
    <property type="match status" value="1"/>
</dbReference>
<keyword evidence="6" id="KW-1185">Reference proteome</keyword>
<feature type="transmembrane region" description="Helical" evidence="1">
    <location>
        <begin position="58"/>
        <end position="78"/>
    </location>
</feature>
<evidence type="ECO:0000313" key="6">
    <source>
        <dbReference type="Proteomes" id="UP000287374"/>
    </source>
</evidence>
<dbReference type="InterPro" id="IPR002656">
    <property type="entry name" value="Acyl_transf_3_dom"/>
</dbReference>
<dbReference type="Pfam" id="PF01757">
    <property type="entry name" value="Acyl_transf_3"/>
    <property type="match status" value="1"/>
</dbReference>
<dbReference type="OrthoDB" id="9767863at2"/>
<feature type="transmembrane region" description="Helical" evidence="1">
    <location>
        <begin position="220"/>
        <end position="236"/>
    </location>
</feature>
<evidence type="ECO:0000313" key="3">
    <source>
        <dbReference type="EMBL" id="PWY54070.1"/>
    </source>
</evidence>
<feature type="transmembrane region" description="Helical" evidence="1">
    <location>
        <begin position="98"/>
        <end position="123"/>
    </location>
</feature>
<dbReference type="GO" id="GO:0016020">
    <property type="term" value="C:membrane"/>
    <property type="evidence" value="ECO:0007669"/>
    <property type="project" value="TreeGrafter"/>
</dbReference>
<keyword evidence="1" id="KW-0812">Transmembrane</keyword>
<gene>
    <name evidence="3" type="ORF">DGG96_18895</name>
    <name evidence="4" type="ORF">ELY20_15360</name>
</gene>
<dbReference type="Proteomes" id="UP000247152">
    <property type="component" value="Unassembled WGS sequence"/>
</dbReference>
<proteinExistence type="predicted"/>
<feature type="transmembrane region" description="Helical" evidence="1">
    <location>
        <begin position="256"/>
        <end position="274"/>
    </location>
</feature>
<feature type="transmembrane region" description="Helical" evidence="1">
    <location>
        <begin position="318"/>
        <end position="338"/>
    </location>
</feature>
<keyword evidence="4" id="KW-0012">Acyltransferase</keyword>
<evidence type="ECO:0000256" key="1">
    <source>
        <dbReference type="SAM" id="Phobius"/>
    </source>
</evidence>
<feature type="transmembrane region" description="Helical" evidence="1">
    <location>
        <begin position="192"/>
        <end position="213"/>
    </location>
</feature>
<feature type="transmembrane region" description="Helical" evidence="1">
    <location>
        <begin position="281"/>
        <end position="298"/>
    </location>
</feature>
<dbReference type="EMBL" id="QHJG01000046">
    <property type="protein sequence ID" value="PWY54070.1"/>
    <property type="molecule type" value="Genomic_DNA"/>
</dbReference>
<reference evidence="4 6" key="2">
    <citation type="submission" date="2018-12" db="EMBL/GenBank/DDBJ databases">
        <title>Legionella sp,whole genome shotgun sequence.</title>
        <authorList>
            <person name="Wu H."/>
        </authorList>
    </citation>
    <scope>NUCLEOTIDE SEQUENCE [LARGE SCALE GENOMIC DNA]</scope>
    <source>
        <strain evidence="6">km489</strain>
        <strain evidence="4">Km489</strain>
    </source>
</reference>
<keyword evidence="1" id="KW-0472">Membrane</keyword>
<keyword evidence="4" id="KW-0808">Transferase</keyword>
<keyword evidence="1" id="KW-1133">Transmembrane helix</keyword>
<dbReference type="GO" id="GO:0009103">
    <property type="term" value="P:lipopolysaccharide biosynthetic process"/>
    <property type="evidence" value="ECO:0007669"/>
    <property type="project" value="TreeGrafter"/>
</dbReference>
<name>A0A317U116_9GAMM</name>
<feature type="transmembrane region" description="Helical" evidence="1">
    <location>
        <begin position="143"/>
        <end position="162"/>
    </location>
</feature>
<dbReference type="PANTHER" id="PTHR23028">
    <property type="entry name" value="ACETYLTRANSFERASE"/>
    <property type="match status" value="1"/>
</dbReference>
<dbReference type="AlphaFoldDB" id="A0A317U116"/>
<feature type="domain" description="Acyltransferase 3" evidence="2">
    <location>
        <begin position="17"/>
        <end position="335"/>
    </location>
</feature>
<evidence type="ECO:0000313" key="4">
    <source>
        <dbReference type="EMBL" id="RUR19894.1"/>
    </source>
</evidence>
<feature type="transmembrane region" description="Helical" evidence="1">
    <location>
        <begin position="169"/>
        <end position="186"/>
    </location>
</feature>